<evidence type="ECO:0000313" key="8">
    <source>
        <dbReference type="Proteomes" id="UP000041254"/>
    </source>
</evidence>
<protein>
    <recommendedName>
        <fullName evidence="2">peptidylprolyl isomerase</fullName>
        <ecNumber evidence="2">5.2.1.8</ecNumber>
    </recommendedName>
</protein>
<dbReference type="VEuPathDB" id="CryptoDB:Vbra_15369"/>
<dbReference type="InParanoid" id="A0A0G4FHS8"/>
<dbReference type="SMART" id="SM00028">
    <property type="entry name" value="TPR"/>
    <property type="match status" value="3"/>
</dbReference>
<dbReference type="OrthoDB" id="298012at2759"/>
<dbReference type="OMA" id="RSSGCGQ"/>
<feature type="compositionally biased region" description="Basic and acidic residues" evidence="6">
    <location>
        <begin position="11"/>
        <end position="22"/>
    </location>
</feature>
<keyword evidence="5" id="KW-0802">TPR repeat</keyword>
<sequence length="264" mass="29759">MSEGEAINGVHGHEAETSAVPKDEHEGMDVMVKANGVSDGGDAAVSSDPPTEQEPAFKHIATVDPMDRQVDLIHQANGYKKEGNELFGSGNYKEALKKYHHVFLYVNGFDGKKKYGHMLSPELLQDNKLSGPEITESEIDVVKQLKVLTYQNMAACHFKLENYRRCIDCATSAIELDDTSVKAHFRRAQAYIEQGRLDQAMDDLHKAKQIAPNDASIVAEMKRCKQLSKEQEAKSKETMKKAWQKMERENRRKTAKKQDEHNLD</sequence>
<organism evidence="7 8">
    <name type="scientific">Vitrella brassicaformis (strain CCMP3155)</name>
    <dbReference type="NCBI Taxonomy" id="1169540"/>
    <lineage>
        <taxon>Eukaryota</taxon>
        <taxon>Sar</taxon>
        <taxon>Alveolata</taxon>
        <taxon>Colpodellida</taxon>
        <taxon>Vitrellaceae</taxon>
        <taxon>Vitrella</taxon>
    </lineage>
</organism>
<dbReference type="GO" id="GO:0003755">
    <property type="term" value="F:peptidyl-prolyl cis-trans isomerase activity"/>
    <property type="evidence" value="ECO:0007669"/>
    <property type="project" value="UniProtKB-EC"/>
</dbReference>
<dbReference type="Gene3D" id="1.25.40.10">
    <property type="entry name" value="Tetratricopeptide repeat domain"/>
    <property type="match status" value="1"/>
</dbReference>
<evidence type="ECO:0000256" key="3">
    <source>
        <dbReference type="ARBA" id="ARBA00023110"/>
    </source>
</evidence>
<proteinExistence type="predicted"/>
<dbReference type="EC" id="5.2.1.8" evidence="2"/>
<dbReference type="AlphaFoldDB" id="A0A0G4FHS8"/>
<feature type="region of interest" description="Disordered" evidence="6">
    <location>
        <begin position="226"/>
        <end position="264"/>
    </location>
</feature>
<accession>A0A0G4FHS8</accession>
<dbReference type="InterPro" id="IPR019734">
    <property type="entry name" value="TPR_rpt"/>
</dbReference>
<dbReference type="SUPFAM" id="SSF48452">
    <property type="entry name" value="TPR-like"/>
    <property type="match status" value="1"/>
</dbReference>
<comment type="catalytic activity">
    <reaction evidence="1">
        <text>[protein]-peptidylproline (omega=180) = [protein]-peptidylproline (omega=0)</text>
        <dbReference type="Rhea" id="RHEA:16237"/>
        <dbReference type="Rhea" id="RHEA-COMP:10747"/>
        <dbReference type="Rhea" id="RHEA-COMP:10748"/>
        <dbReference type="ChEBI" id="CHEBI:83833"/>
        <dbReference type="ChEBI" id="CHEBI:83834"/>
        <dbReference type="EC" id="5.2.1.8"/>
    </reaction>
</comment>
<feature type="repeat" description="TPR" evidence="5">
    <location>
        <begin position="181"/>
        <end position="214"/>
    </location>
</feature>
<feature type="region of interest" description="Disordered" evidence="6">
    <location>
        <begin position="1"/>
        <end position="22"/>
    </location>
</feature>
<evidence type="ECO:0000256" key="6">
    <source>
        <dbReference type="SAM" id="MobiDB-lite"/>
    </source>
</evidence>
<evidence type="ECO:0000256" key="1">
    <source>
        <dbReference type="ARBA" id="ARBA00000971"/>
    </source>
</evidence>
<evidence type="ECO:0000256" key="5">
    <source>
        <dbReference type="PROSITE-ProRule" id="PRU00339"/>
    </source>
</evidence>
<dbReference type="PANTHER" id="PTHR46512">
    <property type="entry name" value="PEPTIDYLPROLYL ISOMERASE"/>
    <property type="match status" value="1"/>
</dbReference>
<dbReference type="InterPro" id="IPR050754">
    <property type="entry name" value="FKBP4/5/8-like"/>
</dbReference>
<dbReference type="PROSITE" id="PS50005">
    <property type="entry name" value="TPR"/>
    <property type="match status" value="1"/>
</dbReference>
<dbReference type="EMBL" id="CDMY01000436">
    <property type="protein sequence ID" value="CEM12627.1"/>
    <property type="molecule type" value="Genomic_DNA"/>
</dbReference>
<dbReference type="STRING" id="1169540.A0A0G4FHS8"/>
<dbReference type="PhylomeDB" id="A0A0G4FHS8"/>
<gene>
    <name evidence="7" type="ORF">Vbra_15369</name>
</gene>
<dbReference type="Pfam" id="PF00515">
    <property type="entry name" value="TPR_1"/>
    <property type="match status" value="1"/>
</dbReference>
<keyword evidence="8" id="KW-1185">Reference proteome</keyword>
<keyword evidence="4" id="KW-0413">Isomerase</keyword>
<dbReference type="InterPro" id="IPR011990">
    <property type="entry name" value="TPR-like_helical_dom_sf"/>
</dbReference>
<dbReference type="Proteomes" id="UP000041254">
    <property type="component" value="Unassembled WGS sequence"/>
</dbReference>
<name>A0A0G4FHS8_VITBC</name>
<keyword evidence="3" id="KW-0697">Rotamase</keyword>
<evidence type="ECO:0000256" key="4">
    <source>
        <dbReference type="ARBA" id="ARBA00023235"/>
    </source>
</evidence>
<reference evidence="7 8" key="1">
    <citation type="submission" date="2014-11" db="EMBL/GenBank/DDBJ databases">
        <authorList>
            <person name="Zhu J."/>
            <person name="Qi W."/>
            <person name="Song R."/>
        </authorList>
    </citation>
    <scope>NUCLEOTIDE SEQUENCE [LARGE SCALE GENOMIC DNA]</scope>
</reference>
<evidence type="ECO:0000256" key="2">
    <source>
        <dbReference type="ARBA" id="ARBA00013194"/>
    </source>
</evidence>
<evidence type="ECO:0000313" key="7">
    <source>
        <dbReference type="EMBL" id="CEM12627.1"/>
    </source>
</evidence>
<dbReference type="PANTHER" id="PTHR46512:SF9">
    <property type="entry name" value="PEPTIDYLPROLYL ISOMERASE"/>
    <property type="match status" value="1"/>
</dbReference>